<sequence>MANGGNGVYGWNFVWRGEAYDPSRPLLLWFGSSSSRCNDVSDTGCILNQGLLEGWPKRIAHHSAYANALLDDANFGVLNIVSPLCYNTTLGTPLDNNCGTSRDFHALKHFRPDLVLGIIRQVQQNFGFDSSKIVGSGASMGGRGIFRVGTALPLRAVSVTGAHLETHTSKYMQALPYVPWDSGEGCWTLGVPNVNASQCTNRVPETMSAASKFASTPVQIYSSYGDEIANLTQIVKPTCDAINQAAGRQSALKRGKSKSSRGLDAQSPVAPRVAAAAGCTVKVQTTPANTPLGPSHNALMGWGYSAADLNFLISGYGGKPVVFNWSS</sequence>
<dbReference type="Proteomes" id="UP001176517">
    <property type="component" value="Unassembled WGS sequence"/>
</dbReference>
<comment type="caution">
    <text evidence="1">The sequence shown here is derived from an EMBL/GenBank/DDBJ whole genome shotgun (WGS) entry which is preliminary data.</text>
</comment>
<gene>
    <name evidence="1" type="ORF">OC846_001858</name>
</gene>
<keyword evidence="2" id="KW-1185">Reference proteome</keyword>
<dbReference type="EMBL" id="JAPDMZ010000031">
    <property type="protein sequence ID" value="KAK0555001.1"/>
    <property type="molecule type" value="Genomic_DNA"/>
</dbReference>
<dbReference type="Gene3D" id="3.40.50.1820">
    <property type="entry name" value="alpha/beta hydrolase"/>
    <property type="match status" value="1"/>
</dbReference>
<accession>A0AAN6JT58</accession>
<reference evidence="1" key="1">
    <citation type="journal article" date="2023" name="PhytoFront">
        <title>Draft Genome Resources of Seven Strains of Tilletia horrida, Causal Agent of Kernel Smut of Rice.</title>
        <authorList>
            <person name="Khanal S."/>
            <person name="Antony Babu S."/>
            <person name="Zhou X.G."/>
        </authorList>
    </citation>
    <scope>NUCLEOTIDE SEQUENCE</scope>
    <source>
        <strain evidence="1">TX6</strain>
    </source>
</reference>
<protein>
    <submittedName>
        <fullName evidence="1">Uncharacterized protein</fullName>
    </submittedName>
</protein>
<evidence type="ECO:0000313" key="2">
    <source>
        <dbReference type="Proteomes" id="UP001176517"/>
    </source>
</evidence>
<dbReference type="SUPFAM" id="SSF53474">
    <property type="entry name" value="alpha/beta-Hydrolases"/>
    <property type="match status" value="1"/>
</dbReference>
<dbReference type="AlphaFoldDB" id="A0AAN6JT58"/>
<proteinExistence type="predicted"/>
<evidence type="ECO:0000313" key="1">
    <source>
        <dbReference type="EMBL" id="KAK0555001.1"/>
    </source>
</evidence>
<dbReference type="InterPro" id="IPR029058">
    <property type="entry name" value="AB_hydrolase_fold"/>
</dbReference>
<organism evidence="1 2">
    <name type="scientific">Tilletia horrida</name>
    <dbReference type="NCBI Taxonomy" id="155126"/>
    <lineage>
        <taxon>Eukaryota</taxon>
        <taxon>Fungi</taxon>
        <taxon>Dikarya</taxon>
        <taxon>Basidiomycota</taxon>
        <taxon>Ustilaginomycotina</taxon>
        <taxon>Exobasidiomycetes</taxon>
        <taxon>Tilletiales</taxon>
        <taxon>Tilletiaceae</taxon>
        <taxon>Tilletia</taxon>
    </lineage>
</organism>
<name>A0AAN6JT58_9BASI</name>